<dbReference type="AlphaFoldDB" id="A0AAD6M004"/>
<accession>A0AAD6M004</accession>
<dbReference type="EMBL" id="JAQIZT010000013">
    <property type="protein sequence ID" value="KAJ6976227.1"/>
    <property type="molecule type" value="Genomic_DNA"/>
</dbReference>
<comment type="caution">
    <text evidence="2">The sequence shown here is derived from an EMBL/GenBank/DDBJ whole genome shotgun (WGS) entry which is preliminary data.</text>
</comment>
<feature type="region of interest" description="Disordered" evidence="1">
    <location>
        <begin position="1"/>
        <end position="32"/>
    </location>
</feature>
<reference evidence="2" key="1">
    <citation type="journal article" date="2023" name="Mol. Ecol. Resour.">
        <title>Chromosome-level genome assembly of a triploid poplar Populus alba 'Berolinensis'.</title>
        <authorList>
            <person name="Chen S."/>
            <person name="Yu Y."/>
            <person name="Wang X."/>
            <person name="Wang S."/>
            <person name="Zhang T."/>
            <person name="Zhou Y."/>
            <person name="He R."/>
            <person name="Meng N."/>
            <person name="Wang Y."/>
            <person name="Liu W."/>
            <person name="Liu Z."/>
            <person name="Liu J."/>
            <person name="Guo Q."/>
            <person name="Huang H."/>
            <person name="Sederoff R.R."/>
            <person name="Wang G."/>
            <person name="Qu G."/>
            <person name="Chen S."/>
        </authorList>
    </citation>
    <scope>NUCLEOTIDE SEQUENCE</scope>
    <source>
        <strain evidence="2">SC-2020</strain>
    </source>
</reference>
<dbReference type="Proteomes" id="UP001164929">
    <property type="component" value="Chromosome 13"/>
</dbReference>
<evidence type="ECO:0000313" key="2">
    <source>
        <dbReference type="EMBL" id="KAJ6976227.1"/>
    </source>
</evidence>
<keyword evidence="3" id="KW-1185">Reference proteome</keyword>
<evidence type="ECO:0000256" key="1">
    <source>
        <dbReference type="SAM" id="MobiDB-lite"/>
    </source>
</evidence>
<feature type="compositionally biased region" description="Polar residues" evidence="1">
    <location>
        <begin position="11"/>
        <end position="21"/>
    </location>
</feature>
<organism evidence="2 3">
    <name type="scientific">Populus alba x Populus x berolinensis</name>
    <dbReference type="NCBI Taxonomy" id="444605"/>
    <lineage>
        <taxon>Eukaryota</taxon>
        <taxon>Viridiplantae</taxon>
        <taxon>Streptophyta</taxon>
        <taxon>Embryophyta</taxon>
        <taxon>Tracheophyta</taxon>
        <taxon>Spermatophyta</taxon>
        <taxon>Magnoliopsida</taxon>
        <taxon>eudicotyledons</taxon>
        <taxon>Gunneridae</taxon>
        <taxon>Pentapetalae</taxon>
        <taxon>rosids</taxon>
        <taxon>fabids</taxon>
        <taxon>Malpighiales</taxon>
        <taxon>Salicaceae</taxon>
        <taxon>Saliceae</taxon>
        <taxon>Populus</taxon>
    </lineage>
</organism>
<evidence type="ECO:0000313" key="3">
    <source>
        <dbReference type="Proteomes" id="UP001164929"/>
    </source>
</evidence>
<protein>
    <submittedName>
        <fullName evidence="2">Uncharacterized protein</fullName>
    </submittedName>
</protein>
<proteinExistence type="predicted"/>
<sequence>MSRPARAMPQRTPSPHITQATPCMPRNGVWSP</sequence>
<name>A0AAD6M004_9ROSI</name>
<gene>
    <name evidence="2" type="ORF">NC653_031926</name>
</gene>